<keyword evidence="4" id="KW-1003">Cell membrane</keyword>
<keyword evidence="10" id="KW-1185">Reference proteome</keyword>
<dbReference type="GO" id="GO:0005886">
    <property type="term" value="C:plasma membrane"/>
    <property type="evidence" value="ECO:0007669"/>
    <property type="project" value="UniProtKB-SubCell"/>
</dbReference>
<organism evidence="9 10">
    <name type="scientific">Musa acuminata subsp. malaccensis</name>
    <name type="common">Wild banana</name>
    <name type="synonym">Musa malaccensis</name>
    <dbReference type="NCBI Taxonomy" id="214687"/>
    <lineage>
        <taxon>Eukaryota</taxon>
        <taxon>Viridiplantae</taxon>
        <taxon>Streptophyta</taxon>
        <taxon>Embryophyta</taxon>
        <taxon>Tracheophyta</taxon>
        <taxon>Spermatophyta</taxon>
        <taxon>Magnoliopsida</taxon>
        <taxon>Liliopsida</taxon>
        <taxon>Zingiberales</taxon>
        <taxon>Musaceae</taxon>
        <taxon>Musa</taxon>
    </lineage>
</organism>
<dbReference type="PANTHER" id="PTHR33541">
    <property type="entry name" value="PROTEIN BIG GRAIN 1-LIKE A-RELATED"/>
    <property type="match status" value="1"/>
</dbReference>
<dbReference type="AlphaFoldDB" id="A0A804JUL6"/>
<feature type="compositionally biased region" description="Basic residues" evidence="7">
    <location>
        <begin position="130"/>
        <end position="139"/>
    </location>
</feature>
<dbReference type="InterPro" id="IPR039621">
    <property type="entry name" value="BG1-like"/>
</dbReference>
<proteinExistence type="inferred from homology"/>
<protein>
    <submittedName>
        <fullName evidence="8">(wild Malaysian banana) hypothetical protein</fullName>
    </submittedName>
</protein>
<sequence length="293" mass="31801">MGNEAWRLRHGHRSFSSSLLDAIERSMDDPIAPKSEEMANRLAHGASDFLVPLASMERRPTATVTRPRRPDFPPFSTSSSSCNSTSSGFFSSSSGRESPATLPLRLRPSRSPPPDQHRQQDKERSGSTRTKLRGLKKYKAPGSPGALLAGFLNSLCTAAAGDRAKPKPSPSGADSACSAVSSRARPCLSKAPSTRDPAEGGNRSVRFRADGEDPRRCGQTKKSACGGDHAVVEARGVKMRVEELLRTLAEEGEEEQDDLFELENLMVMEGGGYRDELPVYGTTRPEKNRSRSN</sequence>
<dbReference type="PANTHER" id="PTHR33541:SF28">
    <property type="entry name" value="PROTEIN BIG GRAIN 1-LIKE A"/>
    <property type="match status" value="1"/>
</dbReference>
<evidence type="ECO:0000256" key="6">
    <source>
        <dbReference type="ARBA" id="ARBA00023294"/>
    </source>
</evidence>
<feature type="region of interest" description="Disordered" evidence="7">
    <location>
        <begin position="273"/>
        <end position="293"/>
    </location>
</feature>
<keyword evidence="3" id="KW-0813">Transport</keyword>
<evidence type="ECO:0000256" key="4">
    <source>
        <dbReference type="ARBA" id="ARBA00022475"/>
    </source>
</evidence>
<reference evidence="9" key="2">
    <citation type="submission" date="2021-05" db="UniProtKB">
        <authorList>
            <consortium name="EnsemblPlants"/>
        </authorList>
    </citation>
    <scope>IDENTIFICATION</scope>
    <source>
        <strain evidence="9">subsp. malaccensis</strain>
    </source>
</reference>
<comment type="subcellular location">
    <subcellularLocation>
        <location evidence="1">Cell membrane</location>
    </subcellularLocation>
</comment>
<evidence type="ECO:0000313" key="10">
    <source>
        <dbReference type="Proteomes" id="UP000012960"/>
    </source>
</evidence>
<name>A0A804JUL6_MUSAM</name>
<evidence type="ECO:0000313" key="8">
    <source>
        <dbReference type="EMBL" id="CAG1856268.1"/>
    </source>
</evidence>
<evidence type="ECO:0000256" key="2">
    <source>
        <dbReference type="ARBA" id="ARBA00010067"/>
    </source>
</evidence>
<feature type="compositionally biased region" description="Basic and acidic residues" evidence="7">
    <location>
        <begin position="284"/>
        <end position="293"/>
    </location>
</feature>
<feature type="compositionally biased region" description="Low complexity" evidence="7">
    <location>
        <begin position="74"/>
        <end position="106"/>
    </location>
</feature>
<dbReference type="OrthoDB" id="680041at2759"/>
<keyword evidence="6" id="KW-0927">Auxin signaling pathway</keyword>
<evidence type="ECO:0000256" key="5">
    <source>
        <dbReference type="ARBA" id="ARBA00023136"/>
    </source>
</evidence>
<feature type="region of interest" description="Disordered" evidence="7">
    <location>
        <begin position="161"/>
        <end position="224"/>
    </location>
</feature>
<evidence type="ECO:0000313" key="9">
    <source>
        <dbReference type="EnsemblPlants" id="Ma07_p11170.1"/>
    </source>
</evidence>
<dbReference type="Proteomes" id="UP000012960">
    <property type="component" value="Unplaced"/>
</dbReference>
<gene>
    <name evidence="8" type="ORF">GSMUA_43700.1</name>
</gene>
<feature type="compositionally biased region" description="Basic and acidic residues" evidence="7">
    <location>
        <begin position="207"/>
        <end position="216"/>
    </location>
</feature>
<dbReference type="Gramene" id="Ma07_t11170.1">
    <property type="protein sequence ID" value="Ma07_p11170.1"/>
    <property type="gene ID" value="Ma07_g11170"/>
</dbReference>
<dbReference type="EMBL" id="HG996473">
    <property type="protein sequence ID" value="CAG1856268.1"/>
    <property type="molecule type" value="Genomic_DNA"/>
</dbReference>
<accession>A0A804JUL6</accession>
<evidence type="ECO:0000256" key="1">
    <source>
        <dbReference type="ARBA" id="ARBA00004236"/>
    </source>
</evidence>
<comment type="similarity">
    <text evidence="2">Belongs to the BIG GRAIN 1 (BG1) plant protein family.</text>
</comment>
<dbReference type="InParanoid" id="A0A804JUL6"/>
<evidence type="ECO:0000256" key="3">
    <source>
        <dbReference type="ARBA" id="ARBA00022448"/>
    </source>
</evidence>
<evidence type="ECO:0000256" key="7">
    <source>
        <dbReference type="SAM" id="MobiDB-lite"/>
    </source>
</evidence>
<dbReference type="GO" id="GO:0009734">
    <property type="term" value="P:auxin-activated signaling pathway"/>
    <property type="evidence" value="ECO:0007669"/>
    <property type="project" value="UniProtKB-KW"/>
</dbReference>
<reference evidence="8" key="1">
    <citation type="submission" date="2021-03" db="EMBL/GenBank/DDBJ databases">
        <authorList>
            <consortium name="Genoscope - CEA"/>
            <person name="William W."/>
        </authorList>
    </citation>
    <scope>NUCLEOTIDE SEQUENCE</scope>
    <source>
        <strain evidence="8">Doubled-haploid Pahang</strain>
    </source>
</reference>
<feature type="compositionally biased region" description="Basic and acidic residues" evidence="7">
    <location>
        <begin position="115"/>
        <end position="126"/>
    </location>
</feature>
<feature type="region of interest" description="Disordered" evidence="7">
    <location>
        <begin position="51"/>
        <end position="143"/>
    </location>
</feature>
<keyword evidence="5" id="KW-0472">Membrane</keyword>
<dbReference type="EnsemblPlants" id="Ma07_t11170.1">
    <property type="protein sequence ID" value="Ma07_p11170.1"/>
    <property type="gene ID" value="Ma07_g11170"/>
</dbReference>